<keyword evidence="5" id="KW-0645">Protease</keyword>
<feature type="signal peptide" evidence="7">
    <location>
        <begin position="1"/>
        <end position="19"/>
    </location>
</feature>
<keyword evidence="2 5" id="KW-0064">Aspartyl protease</keyword>
<proteinExistence type="inferred from homology"/>
<feature type="region of interest" description="Disordered" evidence="6">
    <location>
        <begin position="145"/>
        <end position="170"/>
    </location>
</feature>
<feature type="active site" evidence="3">
    <location>
        <position position="311"/>
    </location>
</feature>
<dbReference type="PRINTS" id="PR00792">
    <property type="entry name" value="PEPSIN"/>
</dbReference>
<evidence type="ECO:0000256" key="4">
    <source>
        <dbReference type="PIRSR" id="PIRSR601461-2"/>
    </source>
</evidence>
<dbReference type="FunFam" id="2.40.70.10:FF:000008">
    <property type="entry name" value="Cathepsin D"/>
    <property type="match status" value="1"/>
</dbReference>
<dbReference type="Proteomes" id="UP000518752">
    <property type="component" value="Unassembled WGS sequence"/>
</dbReference>
<dbReference type="Gene3D" id="2.40.70.10">
    <property type="entry name" value="Acid Proteases"/>
    <property type="match status" value="2"/>
</dbReference>
<sequence length="425" mass="44580">MFCKSSLLGSVLLAVLVTATPLQQQRHSSTAISLPKRASLTKPDGAFDIDRAIAQGVATINKHRQNLLNLQNNTGSLPQGFEIKPVAVLPSNIAASLNKRQAEALTDEEDDEEWAGTISIGTPAQSFLIDFDTGSSDLWVPSSSCTSSTCSSKKKYTASKSSTSSKQSGSFSIQYGDGSTVSGPVYEETVTVAGIKVTRQEFSPVTTLSSSFADDPIDGILGLAYPLLSNLGTNPFFNTAVTQGTVPAGEFGFFLSSSGSELFLGGTNSAKFSGIPEFHDVDTSTGFWQITGASIFSGSTKAVSNFETIIDSGTTIMYGPPSAVKTFYSKVPGSKLFDSTNGFYSFPCSSIPDVSFSWGGASFAISSENFNLGTTASGASTCVGALAAQDLGLGTNTWLLGDSFMKNVYSVFSFDQDAVGFAPLK</sequence>
<comment type="similarity">
    <text evidence="1 5">Belongs to the peptidase A1 family.</text>
</comment>
<dbReference type="SUPFAM" id="SSF50630">
    <property type="entry name" value="Acid proteases"/>
    <property type="match status" value="1"/>
</dbReference>
<evidence type="ECO:0000256" key="5">
    <source>
        <dbReference type="RuleBase" id="RU000454"/>
    </source>
</evidence>
<dbReference type="GO" id="GO:0004190">
    <property type="term" value="F:aspartic-type endopeptidase activity"/>
    <property type="evidence" value="ECO:0007669"/>
    <property type="project" value="UniProtKB-KW"/>
</dbReference>
<evidence type="ECO:0000256" key="1">
    <source>
        <dbReference type="ARBA" id="ARBA00007447"/>
    </source>
</evidence>
<feature type="compositionally biased region" description="Low complexity" evidence="6">
    <location>
        <begin position="158"/>
        <end position="170"/>
    </location>
</feature>
<feature type="disulfide bond" evidence="4">
    <location>
        <begin position="145"/>
        <end position="150"/>
    </location>
</feature>
<dbReference type="GO" id="GO:0006508">
    <property type="term" value="P:proteolysis"/>
    <property type="evidence" value="ECO:0007669"/>
    <property type="project" value="UniProtKB-KW"/>
</dbReference>
<dbReference type="CDD" id="cd05471">
    <property type="entry name" value="pepsin_like"/>
    <property type="match status" value="1"/>
</dbReference>
<organism evidence="9 10">
    <name type="scientific">Collybiopsis confluens</name>
    <dbReference type="NCBI Taxonomy" id="2823264"/>
    <lineage>
        <taxon>Eukaryota</taxon>
        <taxon>Fungi</taxon>
        <taxon>Dikarya</taxon>
        <taxon>Basidiomycota</taxon>
        <taxon>Agaricomycotina</taxon>
        <taxon>Agaricomycetes</taxon>
        <taxon>Agaricomycetidae</taxon>
        <taxon>Agaricales</taxon>
        <taxon>Marasmiineae</taxon>
        <taxon>Omphalotaceae</taxon>
        <taxon>Collybiopsis</taxon>
    </lineage>
</organism>
<feature type="domain" description="Peptidase A1" evidence="8">
    <location>
        <begin position="114"/>
        <end position="422"/>
    </location>
</feature>
<evidence type="ECO:0000256" key="6">
    <source>
        <dbReference type="SAM" id="MobiDB-lite"/>
    </source>
</evidence>
<gene>
    <name evidence="9" type="ORF">D9757_002457</name>
</gene>
<dbReference type="InterPro" id="IPR001969">
    <property type="entry name" value="Aspartic_peptidase_AS"/>
</dbReference>
<keyword evidence="10" id="KW-1185">Reference proteome</keyword>
<dbReference type="InterPro" id="IPR021109">
    <property type="entry name" value="Peptidase_aspartic_dom_sf"/>
</dbReference>
<evidence type="ECO:0000259" key="8">
    <source>
        <dbReference type="PROSITE" id="PS51767"/>
    </source>
</evidence>
<evidence type="ECO:0000313" key="9">
    <source>
        <dbReference type="EMBL" id="KAF5391514.1"/>
    </source>
</evidence>
<dbReference type="InterPro" id="IPR001461">
    <property type="entry name" value="Aspartic_peptidase_A1"/>
</dbReference>
<accession>A0A8H5HXP0</accession>
<evidence type="ECO:0000256" key="3">
    <source>
        <dbReference type="PIRSR" id="PIRSR601461-1"/>
    </source>
</evidence>
<keyword evidence="4" id="KW-1015">Disulfide bond</keyword>
<dbReference type="PROSITE" id="PS51767">
    <property type="entry name" value="PEPTIDASE_A1"/>
    <property type="match status" value="1"/>
</dbReference>
<keyword evidence="5" id="KW-0378">Hydrolase</keyword>
<dbReference type="Pfam" id="PF00026">
    <property type="entry name" value="Asp"/>
    <property type="match status" value="1"/>
</dbReference>
<dbReference type="PANTHER" id="PTHR47966:SF51">
    <property type="entry name" value="BETA-SITE APP-CLEAVING ENZYME, ISOFORM A-RELATED"/>
    <property type="match status" value="1"/>
</dbReference>
<evidence type="ECO:0000256" key="2">
    <source>
        <dbReference type="ARBA" id="ARBA00022750"/>
    </source>
</evidence>
<feature type="chain" id="PRO_5034537213" description="Peptidase A1 domain-containing protein" evidence="7">
    <location>
        <begin position="20"/>
        <end position="425"/>
    </location>
</feature>
<dbReference type="AlphaFoldDB" id="A0A8H5HXP0"/>
<protein>
    <recommendedName>
        <fullName evidence="8">Peptidase A1 domain-containing protein</fullName>
    </recommendedName>
</protein>
<keyword evidence="7" id="KW-0732">Signal</keyword>
<dbReference type="InterPro" id="IPR033121">
    <property type="entry name" value="PEPTIDASE_A1"/>
</dbReference>
<evidence type="ECO:0000256" key="7">
    <source>
        <dbReference type="SAM" id="SignalP"/>
    </source>
</evidence>
<dbReference type="PANTHER" id="PTHR47966">
    <property type="entry name" value="BETA-SITE APP-CLEAVING ENZYME, ISOFORM A-RELATED"/>
    <property type="match status" value="1"/>
</dbReference>
<dbReference type="EMBL" id="JAACJN010000009">
    <property type="protein sequence ID" value="KAF5391514.1"/>
    <property type="molecule type" value="Genomic_DNA"/>
</dbReference>
<dbReference type="OrthoDB" id="15189at2759"/>
<evidence type="ECO:0000313" key="10">
    <source>
        <dbReference type="Proteomes" id="UP000518752"/>
    </source>
</evidence>
<comment type="caution">
    <text evidence="9">The sequence shown here is derived from an EMBL/GenBank/DDBJ whole genome shotgun (WGS) entry which is preliminary data.</text>
</comment>
<reference evidence="9 10" key="1">
    <citation type="journal article" date="2020" name="ISME J.">
        <title>Uncovering the hidden diversity of litter-decomposition mechanisms in mushroom-forming fungi.</title>
        <authorList>
            <person name="Floudas D."/>
            <person name="Bentzer J."/>
            <person name="Ahren D."/>
            <person name="Johansson T."/>
            <person name="Persson P."/>
            <person name="Tunlid A."/>
        </authorList>
    </citation>
    <scope>NUCLEOTIDE SEQUENCE [LARGE SCALE GENOMIC DNA]</scope>
    <source>
        <strain evidence="9 10">CBS 406.79</strain>
    </source>
</reference>
<name>A0A8H5HXP0_9AGAR</name>
<feature type="active site" evidence="3">
    <location>
        <position position="132"/>
    </location>
</feature>
<dbReference type="InterPro" id="IPR034164">
    <property type="entry name" value="Pepsin-like_dom"/>
</dbReference>
<dbReference type="PROSITE" id="PS00141">
    <property type="entry name" value="ASP_PROTEASE"/>
    <property type="match status" value="1"/>
</dbReference>